<gene>
    <name evidence="6" type="ORF">IHE71_15430</name>
</gene>
<organism evidence="6 7">
    <name type="scientific">Myceligenerans pegani</name>
    <dbReference type="NCBI Taxonomy" id="2776917"/>
    <lineage>
        <taxon>Bacteria</taxon>
        <taxon>Bacillati</taxon>
        <taxon>Actinomycetota</taxon>
        <taxon>Actinomycetes</taxon>
        <taxon>Micrococcales</taxon>
        <taxon>Promicromonosporaceae</taxon>
        <taxon>Myceligenerans</taxon>
    </lineage>
</organism>
<dbReference type="InterPro" id="IPR010174">
    <property type="entry name" value="Succinyl-DAP_deSuclase_DapE"/>
</dbReference>
<dbReference type="EC" id="3.5.1.18" evidence="3"/>
<evidence type="ECO:0000259" key="5">
    <source>
        <dbReference type="Pfam" id="PF07687"/>
    </source>
</evidence>
<accession>A0ABR9N0A3</accession>
<dbReference type="EMBL" id="JADAQT010000097">
    <property type="protein sequence ID" value="MBE1877085.1"/>
    <property type="molecule type" value="Genomic_DNA"/>
</dbReference>
<dbReference type="InterPro" id="IPR036264">
    <property type="entry name" value="Bact_exopeptidase_dim_dom"/>
</dbReference>
<evidence type="ECO:0000256" key="1">
    <source>
        <dbReference type="ARBA" id="ARBA00022723"/>
    </source>
</evidence>
<keyword evidence="1" id="KW-0479">Metal-binding</keyword>
<dbReference type="Pfam" id="PF01546">
    <property type="entry name" value="Peptidase_M20"/>
    <property type="match status" value="1"/>
</dbReference>
<evidence type="ECO:0000256" key="4">
    <source>
        <dbReference type="SAM" id="MobiDB-lite"/>
    </source>
</evidence>
<reference evidence="6 7" key="1">
    <citation type="submission" date="2020-10" db="EMBL/GenBank/DDBJ databases">
        <title>Myceligenerans pegani sp. nov., an endophytic actinomycete isolated from Peganum harmala L. in Xinjiang, China.</title>
        <authorList>
            <person name="Xin L."/>
        </authorList>
    </citation>
    <scope>NUCLEOTIDE SEQUENCE [LARGE SCALE GENOMIC DNA]</scope>
    <source>
        <strain evidence="6 7">TRM65318</strain>
    </source>
</reference>
<dbReference type="NCBIfam" id="TIGR01900">
    <property type="entry name" value="dapE-gram_pos"/>
    <property type="match status" value="1"/>
</dbReference>
<dbReference type="PANTHER" id="PTHR43808">
    <property type="entry name" value="ACETYLORNITHINE DEACETYLASE"/>
    <property type="match status" value="1"/>
</dbReference>
<dbReference type="InterPro" id="IPR050072">
    <property type="entry name" value="Peptidase_M20A"/>
</dbReference>
<evidence type="ECO:0000256" key="2">
    <source>
        <dbReference type="ARBA" id="ARBA00022801"/>
    </source>
</evidence>
<evidence type="ECO:0000313" key="7">
    <source>
        <dbReference type="Proteomes" id="UP000625527"/>
    </source>
</evidence>
<dbReference type="Pfam" id="PF07687">
    <property type="entry name" value="M20_dimer"/>
    <property type="match status" value="1"/>
</dbReference>
<keyword evidence="2 6" id="KW-0378">Hydrolase</keyword>
<keyword evidence="7" id="KW-1185">Reference proteome</keyword>
<dbReference type="Proteomes" id="UP000625527">
    <property type="component" value="Unassembled WGS sequence"/>
</dbReference>
<dbReference type="InterPro" id="IPR002933">
    <property type="entry name" value="Peptidase_M20"/>
</dbReference>
<proteinExistence type="predicted"/>
<dbReference type="PANTHER" id="PTHR43808:SF31">
    <property type="entry name" value="N-ACETYL-L-CITRULLINE DEACETYLASE"/>
    <property type="match status" value="1"/>
</dbReference>
<feature type="region of interest" description="Disordered" evidence="4">
    <location>
        <begin position="128"/>
        <end position="167"/>
    </location>
</feature>
<dbReference type="Gene3D" id="3.40.630.10">
    <property type="entry name" value="Zn peptidases"/>
    <property type="match status" value="1"/>
</dbReference>
<dbReference type="SUPFAM" id="SSF53187">
    <property type="entry name" value="Zn-dependent exopeptidases"/>
    <property type="match status" value="1"/>
</dbReference>
<dbReference type="SUPFAM" id="SSF55031">
    <property type="entry name" value="Bacterial exopeptidase dimerisation domain"/>
    <property type="match status" value="1"/>
</dbReference>
<evidence type="ECO:0000256" key="3">
    <source>
        <dbReference type="NCBIfam" id="TIGR01900"/>
    </source>
</evidence>
<evidence type="ECO:0000313" key="6">
    <source>
        <dbReference type="EMBL" id="MBE1877085.1"/>
    </source>
</evidence>
<dbReference type="GO" id="GO:0009014">
    <property type="term" value="F:succinyl-diaminopimelate desuccinylase activity"/>
    <property type="evidence" value="ECO:0007669"/>
    <property type="project" value="UniProtKB-EC"/>
</dbReference>
<feature type="compositionally biased region" description="Basic and acidic residues" evidence="4">
    <location>
        <begin position="151"/>
        <end position="167"/>
    </location>
</feature>
<name>A0ABR9N0A3_9MICO</name>
<feature type="domain" description="Peptidase M20 dimerisation" evidence="5">
    <location>
        <begin position="250"/>
        <end position="348"/>
    </location>
</feature>
<sequence length="440" mass="46192">MAPSLGQRSGAGPSSSTTRTPASRPGARRAGRVRRLRGAAHSLCPVTAFDESLLAPGSDLVGLTAAICDIPSVSGDEAALADAIEATLRARPHLEVHRDADAVVARTSFGRDRRVVVAGHIDTVPVADNLPTRLEAQPDRPGGGAGSRPQARRDDSPPEGTRRDDRVLWGRGTVDMKGGVAVALALACELGTPGKVPAVDVTWVFYDHEEVEAARNGLGRLARNHPGLLDADFAILGEPSNAGIEGGCNGTMRVEVRTRGVAAHSARSWTGVNAIHGAADLLARLARYEPRTVAVEGLDYREGLNAVGIRGGIAGNVVPDECVVEVNYRFAPSRSEAEAERHLREVFDGYDVTVTDSSPGARPGLDAPMAKDFAAAVLAVTGGEPQPKYGWTDVARFAGLGIPAVNFGPGDALLAHKDDERLHVAELSACRDALRAWLLG</sequence>
<comment type="caution">
    <text evidence="6">The sequence shown here is derived from an EMBL/GenBank/DDBJ whole genome shotgun (WGS) entry which is preliminary data.</text>
</comment>
<feature type="region of interest" description="Disordered" evidence="4">
    <location>
        <begin position="1"/>
        <end position="34"/>
    </location>
</feature>
<feature type="compositionally biased region" description="Low complexity" evidence="4">
    <location>
        <begin position="8"/>
        <end position="25"/>
    </location>
</feature>
<dbReference type="Gene3D" id="3.30.70.360">
    <property type="match status" value="1"/>
</dbReference>
<dbReference type="InterPro" id="IPR011650">
    <property type="entry name" value="Peptidase_M20_dimer"/>
</dbReference>
<protein>
    <recommendedName>
        <fullName evidence="3">Succinyl-diaminopimelate desuccinylase</fullName>
        <ecNumber evidence="3">3.5.1.18</ecNumber>
    </recommendedName>
</protein>